<reference evidence="3" key="1">
    <citation type="submission" date="2023-03" db="EMBL/GenBank/DDBJ databases">
        <authorList>
            <person name="Steffen K."/>
            <person name="Cardenas P."/>
        </authorList>
    </citation>
    <scope>NUCLEOTIDE SEQUENCE</scope>
</reference>
<keyword evidence="1" id="KW-0949">S-adenosyl-L-methionine</keyword>
<evidence type="ECO:0000313" key="4">
    <source>
        <dbReference type="Proteomes" id="UP001174909"/>
    </source>
</evidence>
<name>A0AA35T803_GEOBA</name>
<dbReference type="EMBL" id="CASHTH010003278">
    <property type="protein sequence ID" value="CAI8042663.1"/>
    <property type="molecule type" value="Genomic_DNA"/>
</dbReference>
<dbReference type="GO" id="GO:0016274">
    <property type="term" value="F:protein-arginine N-methyltransferase activity"/>
    <property type="evidence" value="ECO:0007669"/>
    <property type="project" value="InterPro"/>
</dbReference>
<dbReference type="AlphaFoldDB" id="A0AA35T803"/>
<comment type="caution">
    <text evidence="3">The sequence shown here is derived from an EMBL/GenBank/DDBJ whole genome shotgun (WGS) entry which is preliminary data.</text>
</comment>
<gene>
    <name evidence="3" type="ORF">GBAR_LOCUS23650</name>
</gene>
<proteinExistence type="predicted"/>
<dbReference type="GO" id="GO:0005634">
    <property type="term" value="C:nucleus"/>
    <property type="evidence" value="ECO:0007669"/>
    <property type="project" value="TreeGrafter"/>
</dbReference>
<evidence type="ECO:0000313" key="3">
    <source>
        <dbReference type="EMBL" id="CAI8042663.1"/>
    </source>
</evidence>
<keyword evidence="4" id="KW-1185">Reference proteome</keyword>
<dbReference type="PANTHER" id="PTHR10738:SF0">
    <property type="entry name" value="PROTEIN ARGININE N-METHYLTRANSFERASE 5"/>
    <property type="match status" value="1"/>
</dbReference>
<dbReference type="PANTHER" id="PTHR10738">
    <property type="entry name" value="PROTEIN ARGININE N-METHYLTRANSFERASE 5"/>
    <property type="match status" value="1"/>
</dbReference>
<dbReference type="Proteomes" id="UP001174909">
    <property type="component" value="Unassembled WGS sequence"/>
</dbReference>
<dbReference type="GO" id="GO:0006355">
    <property type="term" value="P:regulation of DNA-templated transcription"/>
    <property type="evidence" value="ECO:0007669"/>
    <property type="project" value="TreeGrafter"/>
</dbReference>
<protein>
    <submittedName>
        <fullName evidence="3">Protein arginine N-methyltransferase 5</fullName>
    </submittedName>
</protein>
<dbReference type="InterPro" id="IPR025799">
    <property type="entry name" value="Arg_MeTrfase"/>
</dbReference>
<organism evidence="3 4">
    <name type="scientific">Geodia barretti</name>
    <name type="common">Barrett's horny sponge</name>
    <dbReference type="NCBI Taxonomy" id="519541"/>
    <lineage>
        <taxon>Eukaryota</taxon>
        <taxon>Metazoa</taxon>
        <taxon>Porifera</taxon>
        <taxon>Demospongiae</taxon>
        <taxon>Heteroscleromorpha</taxon>
        <taxon>Tetractinellida</taxon>
        <taxon>Astrophorina</taxon>
        <taxon>Geodiidae</taxon>
        <taxon>Geodia</taxon>
    </lineage>
</organism>
<accession>A0AA35T803</accession>
<dbReference type="GO" id="GO:0005829">
    <property type="term" value="C:cytosol"/>
    <property type="evidence" value="ECO:0007669"/>
    <property type="project" value="TreeGrafter"/>
</dbReference>
<evidence type="ECO:0000256" key="1">
    <source>
        <dbReference type="ARBA" id="ARBA00022691"/>
    </source>
</evidence>
<dbReference type="Gene3D" id="3.20.20.150">
    <property type="entry name" value="Divalent-metal-dependent TIM barrel enzymes"/>
    <property type="match status" value="1"/>
</dbReference>
<dbReference type="InterPro" id="IPR035247">
    <property type="entry name" value="PRMT5_TIM"/>
</dbReference>
<feature type="domain" description="PRMT5 TIM barrel" evidence="2">
    <location>
        <begin position="28"/>
        <end position="160"/>
    </location>
</feature>
<dbReference type="Pfam" id="PF17285">
    <property type="entry name" value="PRMT5_TIM"/>
    <property type="match status" value="1"/>
</dbReference>
<evidence type="ECO:0000259" key="2">
    <source>
        <dbReference type="Pfam" id="PF17285"/>
    </source>
</evidence>
<sequence>MSKTLSCGRDLTCVPDLKLAVEEAAKDGFDFVQVPLFHPLFKRDHPSIIHRQGPPTRNDTILTGNDWAVLIVAKLSPWIQLESEDPAIRRQSEDGFFQEVSLAIHLGVPAILISLSSPSCVNLARCLYRPLLTSIQIYWVKVPVVSPRLIMTDVEEDDNTKQSHSVYYL</sequence>